<protein>
    <submittedName>
        <fullName evidence="1">Uncharacterized protein</fullName>
    </submittedName>
</protein>
<dbReference type="InterPro" id="IPR027417">
    <property type="entry name" value="P-loop_NTPase"/>
</dbReference>
<evidence type="ECO:0000313" key="1">
    <source>
        <dbReference type="EMBL" id="MFC4638775.1"/>
    </source>
</evidence>
<dbReference type="InterPro" id="IPR011990">
    <property type="entry name" value="TPR-like_helical_dom_sf"/>
</dbReference>
<dbReference type="SUPFAM" id="SSF48452">
    <property type="entry name" value="TPR-like"/>
    <property type="match status" value="1"/>
</dbReference>
<dbReference type="Gene3D" id="3.40.50.300">
    <property type="entry name" value="P-loop containing nucleotide triphosphate hydrolases"/>
    <property type="match status" value="1"/>
</dbReference>
<dbReference type="RefSeq" id="WP_380061780.1">
    <property type="nucleotide sequence ID" value="NZ_JBHSEI010000007.1"/>
</dbReference>
<dbReference type="PANTHER" id="PTHR47691">
    <property type="entry name" value="REGULATOR-RELATED"/>
    <property type="match status" value="1"/>
</dbReference>
<accession>A0ABV9I900</accession>
<sequence length="934" mass="99679">MLQTLNGLRFGAFRRVKPLLVLAFVALEGPAPRRRLAELLWPDAQQPDSSLRVALHGLRDLDPRALRSEDPLSTALPCDAAALLARTGLDALQAYTGPFLYGVNLQGVSAEVEEWVLATRERLAHHVQTEVLACAERLDPGPAAALAEQVLRLPGAAPAGPELLRRLLGLSLPGSPLEAQLRAELTSYGAAEPVGGARPAGRLLGRAAELDLLVGWAGEPGGGAAVISGAGGIGKSALGREVLRERHGLGQTVVHVDAAGLHSGGEVLARLAEGLAAPGAAPARGWPALASRLGERAVVLLDGLDSLEDPAELLSDLRRGLPQVRWLLTARQPLRSGHVWRRRRALDGQAQVSQADGDPLTLHLGGLDCPPPEALPGEILASPAAQLFWREAGRAGRPLPPTPANAALVAGVTRRLHGHPLALALAASWLRTEDLASVHRRTVEAAAGSGPDHPEPGSLNAVAAQAWARLAPEEQRALLALEVFADFDPRDAGAVGVSEAMLDRLLGHAFLEAHRAGSERLRLSPALRRAVQAHSAAQPEQRAQALDDHARHYLTWFEAQTPASPAVNDELDNLLLAAATALRRGTLSPAVLYALMGHYDAQGRHDSGAEALSRLADLAEDHTAPDDVQAAAQIASMWLLQRADRLLDAQTLATRFLSSPLAQHPSQRMRALNTLATVHKKQGQIAQAAQLTREAVAMADVVGDPARRAMYLTNLLGHLVHLGDFEEVGALLPQAQAMKQHGPALGIGATLAWIQLNLPDPPYEALLAEIRQMLDVAHESNDLHSQAQLLLYAGLAHLGLEQPRQALACTRRLLAAGLEDLELTTSAYFLESRALYALGRTPDARRSARRGFQTALEQQSLLNIVTGLLTVAQDLMQIQPEAIQDQLSAICQDRRCSAAQVQQARDLLVDGPSTCQDFVAQASAEQMVLWLNSR</sequence>
<evidence type="ECO:0000313" key="2">
    <source>
        <dbReference type="Proteomes" id="UP001595952"/>
    </source>
</evidence>
<reference evidence="2" key="1">
    <citation type="journal article" date="2019" name="Int. J. Syst. Evol. Microbiol.">
        <title>The Global Catalogue of Microorganisms (GCM) 10K type strain sequencing project: providing services to taxonomists for standard genome sequencing and annotation.</title>
        <authorList>
            <consortium name="The Broad Institute Genomics Platform"/>
            <consortium name="The Broad Institute Genome Sequencing Center for Infectious Disease"/>
            <person name="Wu L."/>
            <person name="Ma J."/>
        </authorList>
    </citation>
    <scope>NUCLEOTIDE SEQUENCE [LARGE SCALE GENOMIC DNA]</scope>
    <source>
        <strain evidence="2">CCUG 55995</strain>
    </source>
</reference>
<keyword evidence="2" id="KW-1185">Reference proteome</keyword>
<proteinExistence type="predicted"/>
<organism evidence="1 2">
    <name type="scientific">Deinococcus hohokamensis</name>
    <dbReference type="NCBI Taxonomy" id="309883"/>
    <lineage>
        <taxon>Bacteria</taxon>
        <taxon>Thermotogati</taxon>
        <taxon>Deinococcota</taxon>
        <taxon>Deinococci</taxon>
        <taxon>Deinococcales</taxon>
        <taxon>Deinococcaceae</taxon>
        <taxon>Deinococcus</taxon>
    </lineage>
</organism>
<dbReference type="SUPFAM" id="SSF52540">
    <property type="entry name" value="P-loop containing nucleoside triphosphate hydrolases"/>
    <property type="match status" value="1"/>
</dbReference>
<comment type="caution">
    <text evidence="1">The sequence shown here is derived from an EMBL/GenBank/DDBJ whole genome shotgun (WGS) entry which is preliminary data.</text>
</comment>
<dbReference type="EMBL" id="JBHSEI010000007">
    <property type="protein sequence ID" value="MFC4638775.1"/>
    <property type="molecule type" value="Genomic_DNA"/>
</dbReference>
<dbReference type="PANTHER" id="PTHR47691:SF3">
    <property type="entry name" value="HTH-TYPE TRANSCRIPTIONAL REGULATOR RV0890C-RELATED"/>
    <property type="match status" value="1"/>
</dbReference>
<dbReference type="Gene3D" id="1.25.40.10">
    <property type="entry name" value="Tetratricopeptide repeat domain"/>
    <property type="match status" value="1"/>
</dbReference>
<gene>
    <name evidence="1" type="ORF">ACFO0D_10520</name>
</gene>
<dbReference type="Proteomes" id="UP001595952">
    <property type="component" value="Unassembled WGS sequence"/>
</dbReference>
<name>A0ABV9I900_9DEIO</name>